<evidence type="ECO:0000259" key="3">
    <source>
        <dbReference type="Pfam" id="PF00109"/>
    </source>
</evidence>
<feature type="non-terminal residue" evidence="4">
    <location>
        <position position="79"/>
    </location>
</feature>
<name>A0ABW8VGT4_9PROT</name>
<accession>A0ABW8VGT4</accession>
<dbReference type="Gene3D" id="3.40.47.10">
    <property type="match status" value="1"/>
</dbReference>
<feature type="domain" description="Beta-ketoacyl synthase-like N-terminal" evidence="3">
    <location>
        <begin position="11"/>
        <end position="79"/>
    </location>
</feature>
<dbReference type="InterPro" id="IPR050091">
    <property type="entry name" value="PKS_NRPS_Biosynth_Enz"/>
</dbReference>
<keyword evidence="2" id="KW-0597">Phosphoprotein</keyword>
<dbReference type="PANTHER" id="PTHR43775:SF37">
    <property type="entry name" value="SI:DKEY-61P9.11"/>
    <property type="match status" value="1"/>
</dbReference>
<gene>
    <name evidence="4" type="ORF">ACJ41P_31305</name>
</gene>
<dbReference type="RefSeq" id="WP_407825873.1">
    <property type="nucleotide sequence ID" value="NZ_JBJLSN010000090.1"/>
</dbReference>
<dbReference type="SUPFAM" id="SSF53901">
    <property type="entry name" value="Thiolase-like"/>
    <property type="match status" value="1"/>
</dbReference>
<dbReference type="InterPro" id="IPR014030">
    <property type="entry name" value="Ketoacyl_synth_N"/>
</dbReference>
<organism evidence="4 5">
    <name type="scientific">Azospirillum argentinense</name>
    <dbReference type="NCBI Taxonomy" id="2970906"/>
    <lineage>
        <taxon>Bacteria</taxon>
        <taxon>Pseudomonadati</taxon>
        <taxon>Pseudomonadota</taxon>
        <taxon>Alphaproteobacteria</taxon>
        <taxon>Rhodospirillales</taxon>
        <taxon>Azospirillaceae</taxon>
        <taxon>Azospirillum</taxon>
    </lineage>
</organism>
<keyword evidence="5" id="KW-1185">Reference proteome</keyword>
<dbReference type="Proteomes" id="UP001628281">
    <property type="component" value="Unassembled WGS sequence"/>
</dbReference>
<comment type="caution">
    <text evidence="4">The sequence shown here is derived from an EMBL/GenBank/DDBJ whole genome shotgun (WGS) entry which is preliminary data.</text>
</comment>
<dbReference type="EMBL" id="JBJLSN010000090">
    <property type="protein sequence ID" value="MFL7905652.1"/>
    <property type="molecule type" value="Genomic_DNA"/>
</dbReference>
<dbReference type="Pfam" id="PF00109">
    <property type="entry name" value="ketoacyl-synt"/>
    <property type="match status" value="1"/>
</dbReference>
<protein>
    <submittedName>
        <fullName evidence="4">Beta-ketoacyl synthase N-terminal-like domain-containing protein</fullName>
    </submittedName>
</protein>
<keyword evidence="1" id="KW-0596">Phosphopantetheine</keyword>
<dbReference type="PANTHER" id="PTHR43775">
    <property type="entry name" value="FATTY ACID SYNTHASE"/>
    <property type="match status" value="1"/>
</dbReference>
<evidence type="ECO:0000313" key="4">
    <source>
        <dbReference type="EMBL" id="MFL7905652.1"/>
    </source>
</evidence>
<sequence>MTDASMSGGTIAVIGMACRFPGAADGDAFWRLLDSGRCAVSEIPGDRWDWTRCDAGAAGSAPPECRWGAFMDGVDRFDA</sequence>
<evidence type="ECO:0000313" key="5">
    <source>
        <dbReference type="Proteomes" id="UP001628281"/>
    </source>
</evidence>
<evidence type="ECO:0000256" key="1">
    <source>
        <dbReference type="ARBA" id="ARBA00022450"/>
    </source>
</evidence>
<dbReference type="InterPro" id="IPR016039">
    <property type="entry name" value="Thiolase-like"/>
</dbReference>
<proteinExistence type="predicted"/>
<evidence type="ECO:0000256" key="2">
    <source>
        <dbReference type="ARBA" id="ARBA00022553"/>
    </source>
</evidence>
<reference evidence="4 5" key="1">
    <citation type="submission" date="2024-11" db="EMBL/GenBank/DDBJ databases">
        <title>Draft genome sequences of two bacteria associated to sugarcane roots in Colombia.</title>
        <authorList>
            <person name="Pardo-Diaz S."/>
            <person name="Masmela-Mendoza J."/>
            <person name="Delgadillo-Duran P."/>
            <person name="Bautista E.J."/>
            <person name="Rojas-Tapias D.F."/>
        </authorList>
    </citation>
    <scope>NUCLEOTIDE SEQUENCE [LARGE SCALE GENOMIC DNA]</scope>
    <source>
        <strain evidence="4 5">Ap18</strain>
    </source>
</reference>